<gene>
    <name evidence="2" type="ORF">CORC01_09792</name>
</gene>
<dbReference type="GeneID" id="34562931"/>
<sequence length="76" mass="7017">MGKPKMDAAALARIKKANTDVRVNPPGVSWIHVFATDSGGGSGGGDASSSGGQPDGGSGEGSGGDSGGGSGGGSNN</sequence>
<proteinExistence type="predicted"/>
<protein>
    <submittedName>
        <fullName evidence="2">Uncharacterized protein</fullName>
    </submittedName>
</protein>
<reference evidence="2 3" key="1">
    <citation type="submission" date="2016-09" db="EMBL/GenBank/DDBJ databases">
        <authorList>
            <person name="Capua I."/>
            <person name="De Benedictis P."/>
            <person name="Joannis T."/>
            <person name="Lombin L.H."/>
            <person name="Cattoli G."/>
        </authorList>
    </citation>
    <scope>NUCLEOTIDE SEQUENCE [LARGE SCALE GENOMIC DNA]</scope>
    <source>
        <strain evidence="2 3">IMI 309357</strain>
    </source>
</reference>
<dbReference type="RefSeq" id="XP_022472035.1">
    <property type="nucleotide sequence ID" value="XM_022621421.1"/>
</dbReference>
<evidence type="ECO:0000256" key="1">
    <source>
        <dbReference type="SAM" id="MobiDB-lite"/>
    </source>
</evidence>
<dbReference type="EMBL" id="MJBS01000091">
    <property type="protein sequence ID" value="OHE94873.1"/>
    <property type="molecule type" value="Genomic_DNA"/>
</dbReference>
<feature type="region of interest" description="Disordered" evidence="1">
    <location>
        <begin position="34"/>
        <end position="76"/>
    </location>
</feature>
<accession>A0A1G4B0L4</accession>
<dbReference type="AlphaFoldDB" id="A0A1G4B0L4"/>
<evidence type="ECO:0000313" key="3">
    <source>
        <dbReference type="Proteomes" id="UP000176998"/>
    </source>
</evidence>
<organism evidence="2 3">
    <name type="scientific">Colletotrichum orchidophilum</name>
    <dbReference type="NCBI Taxonomy" id="1209926"/>
    <lineage>
        <taxon>Eukaryota</taxon>
        <taxon>Fungi</taxon>
        <taxon>Dikarya</taxon>
        <taxon>Ascomycota</taxon>
        <taxon>Pezizomycotina</taxon>
        <taxon>Sordariomycetes</taxon>
        <taxon>Hypocreomycetidae</taxon>
        <taxon>Glomerellales</taxon>
        <taxon>Glomerellaceae</taxon>
        <taxon>Colletotrichum</taxon>
    </lineage>
</organism>
<feature type="compositionally biased region" description="Gly residues" evidence="1">
    <location>
        <begin position="53"/>
        <end position="76"/>
    </location>
</feature>
<dbReference type="Proteomes" id="UP000176998">
    <property type="component" value="Unassembled WGS sequence"/>
</dbReference>
<name>A0A1G4B0L4_9PEZI</name>
<keyword evidence="3" id="KW-1185">Reference proteome</keyword>
<evidence type="ECO:0000313" key="2">
    <source>
        <dbReference type="EMBL" id="OHE94873.1"/>
    </source>
</evidence>
<comment type="caution">
    <text evidence="2">The sequence shown here is derived from an EMBL/GenBank/DDBJ whole genome shotgun (WGS) entry which is preliminary data.</text>
</comment>